<dbReference type="Proteomes" id="UP001489004">
    <property type="component" value="Unassembled WGS sequence"/>
</dbReference>
<keyword evidence="1 4" id="KW-0547">Nucleotide-binding</keyword>
<evidence type="ECO:0000313" key="7">
    <source>
        <dbReference type="EMBL" id="KAK9806816.1"/>
    </source>
</evidence>
<evidence type="ECO:0000256" key="5">
    <source>
        <dbReference type="RuleBase" id="RU000394"/>
    </source>
</evidence>
<dbReference type="SUPFAM" id="SSF52540">
    <property type="entry name" value="P-loop containing nucleoside triphosphate hydrolases"/>
    <property type="match status" value="1"/>
</dbReference>
<feature type="binding site" evidence="4">
    <location>
        <begin position="105"/>
        <end position="112"/>
    </location>
    <ligand>
        <name>ATP</name>
        <dbReference type="ChEBI" id="CHEBI:30616"/>
    </ligand>
</feature>
<accession>A0AAW1P6H0</accession>
<dbReference type="GO" id="GO:0005874">
    <property type="term" value="C:microtubule"/>
    <property type="evidence" value="ECO:0007669"/>
    <property type="project" value="UniProtKB-KW"/>
</dbReference>
<comment type="similarity">
    <text evidence="4 5">Belongs to the TRAFAC class myosin-kinesin ATPase superfamily. Kinesin family.</text>
</comment>
<dbReference type="InterPro" id="IPR001752">
    <property type="entry name" value="Kinesin_motor_dom"/>
</dbReference>
<dbReference type="GO" id="GO:0008017">
    <property type="term" value="F:microtubule binding"/>
    <property type="evidence" value="ECO:0007669"/>
    <property type="project" value="InterPro"/>
</dbReference>
<feature type="domain" description="Kinesin motor" evidence="6">
    <location>
        <begin position="20"/>
        <end position="347"/>
    </location>
</feature>
<dbReference type="InterPro" id="IPR027640">
    <property type="entry name" value="Kinesin-like_fam"/>
</dbReference>
<keyword evidence="3 4" id="KW-0505">Motor protein</keyword>
<dbReference type="PANTHER" id="PTHR47968">
    <property type="entry name" value="CENTROMERE PROTEIN E"/>
    <property type="match status" value="1"/>
</dbReference>
<keyword evidence="2 4" id="KW-0067">ATP-binding</keyword>
<dbReference type="GO" id="GO:0007018">
    <property type="term" value="P:microtubule-based movement"/>
    <property type="evidence" value="ECO:0007669"/>
    <property type="project" value="InterPro"/>
</dbReference>
<dbReference type="PANTHER" id="PTHR47968:SF17">
    <property type="entry name" value="KINESIN-LIKE PROTEIN"/>
    <property type="match status" value="1"/>
</dbReference>
<dbReference type="InterPro" id="IPR019821">
    <property type="entry name" value="Kinesin_motor_CS"/>
</dbReference>
<comment type="caution">
    <text evidence="7">The sequence shown here is derived from an EMBL/GenBank/DDBJ whole genome shotgun (WGS) entry which is preliminary data.</text>
</comment>
<evidence type="ECO:0000256" key="1">
    <source>
        <dbReference type="ARBA" id="ARBA00022741"/>
    </source>
</evidence>
<dbReference type="PRINTS" id="PR00380">
    <property type="entry name" value="KINESINHEAVY"/>
</dbReference>
<evidence type="ECO:0000256" key="4">
    <source>
        <dbReference type="PROSITE-ProRule" id="PRU00283"/>
    </source>
</evidence>
<organism evidence="7 8">
    <name type="scientific">[Myrmecia] bisecta</name>
    <dbReference type="NCBI Taxonomy" id="41462"/>
    <lineage>
        <taxon>Eukaryota</taxon>
        <taxon>Viridiplantae</taxon>
        <taxon>Chlorophyta</taxon>
        <taxon>core chlorophytes</taxon>
        <taxon>Trebouxiophyceae</taxon>
        <taxon>Trebouxiales</taxon>
        <taxon>Trebouxiaceae</taxon>
        <taxon>Myrmecia</taxon>
    </lineage>
</organism>
<evidence type="ECO:0000256" key="2">
    <source>
        <dbReference type="ARBA" id="ARBA00022840"/>
    </source>
</evidence>
<dbReference type="SMART" id="SM00129">
    <property type="entry name" value="KISc"/>
    <property type="match status" value="1"/>
</dbReference>
<dbReference type="GO" id="GO:0005524">
    <property type="term" value="F:ATP binding"/>
    <property type="evidence" value="ECO:0007669"/>
    <property type="project" value="UniProtKB-UniRule"/>
</dbReference>
<sequence>MAVASSVPDPDEQAPDTTSRTRVIARFRPLTTQEARQRCICYLAADSVQYVDQDASSNSGSGAANLFSFDQVLDEQTSQQEVFSCVAPIVQSVLQGYNGTILAYGQTGSGKTHTLLGDISNPVDKGIVPRAVSELARGIAATKAACSFSVTLSVVEIYCEKIRDLLDTDNDNLAVVTDRARGIIVSRATELPVQNEQELVQHMQRGISNRTIAATAMNAGSSRSHCIVYLMVEKVYEEDGRVEHGKLCLVDLAGSERQDKTGAEGQTFDEGKQINKSLSALGNVVNTLTDGRKGAYIPYRDSKLTRVLQDSLGGTAKTALIICCSPSQDNGFETLSSLRFGTRAKGIAHTLQVNAPKRSVAEELTRALAASKAECTQLRGLISLLQMHVPPEALCFALYIILDTNT</sequence>
<dbReference type="InterPro" id="IPR036961">
    <property type="entry name" value="Kinesin_motor_dom_sf"/>
</dbReference>
<dbReference type="GO" id="GO:0003777">
    <property type="term" value="F:microtubule motor activity"/>
    <property type="evidence" value="ECO:0007669"/>
    <property type="project" value="InterPro"/>
</dbReference>
<dbReference type="InterPro" id="IPR027417">
    <property type="entry name" value="P-loop_NTPase"/>
</dbReference>
<dbReference type="PROSITE" id="PS00411">
    <property type="entry name" value="KINESIN_MOTOR_1"/>
    <property type="match status" value="1"/>
</dbReference>
<evidence type="ECO:0000256" key="3">
    <source>
        <dbReference type="ARBA" id="ARBA00023175"/>
    </source>
</evidence>
<proteinExistence type="inferred from homology"/>
<dbReference type="PROSITE" id="PS50067">
    <property type="entry name" value="KINESIN_MOTOR_2"/>
    <property type="match status" value="1"/>
</dbReference>
<keyword evidence="8" id="KW-1185">Reference proteome</keyword>
<reference evidence="7 8" key="1">
    <citation type="journal article" date="2024" name="Nat. Commun.">
        <title>Phylogenomics reveals the evolutionary origins of lichenization in chlorophyte algae.</title>
        <authorList>
            <person name="Puginier C."/>
            <person name="Libourel C."/>
            <person name="Otte J."/>
            <person name="Skaloud P."/>
            <person name="Haon M."/>
            <person name="Grisel S."/>
            <person name="Petersen M."/>
            <person name="Berrin J.G."/>
            <person name="Delaux P.M."/>
            <person name="Dal Grande F."/>
            <person name="Keller J."/>
        </authorList>
    </citation>
    <scope>NUCLEOTIDE SEQUENCE [LARGE SCALE GENOMIC DNA]</scope>
    <source>
        <strain evidence="7 8">SAG 2043</strain>
    </source>
</reference>
<dbReference type="Gene3D" id="3.40.850.10">
    <property type="entry name" value="Kinesin motor domain"/>
    <property type="match status" value="1"/>
</dbReference>
<evidence type="ECO:0000259" key="6">
    <source>
        <dbReference type="PROSITE" id="PS50067"/>
    </source>
</evidence>
<dbReference type="AlphaFoldDB" id="A0AAW1P6H0"/>
<evidence type="ECO:0000313" key="8">
    <source>
        <dbReference type="Proteomes" id="UP001489004"/>
    </source>
</evidence>
<protein>
    <recommendedName>
        <fullName evidence="5">Kinesin-like protein</fullName>
    </recommendedName>
</protein>
<dbReference type="EMBL" id="JALJOR010000013">
    <property type="protein sequence ID" value="KAK9806816.1"/>
    <property type="molecule type" value="Genomic_DNA"/>
</dbReference>
<dbReference type="Pfam" id="PF00225">
    <property type="entry name" value="Kinesin"/>
    <property type="match status" value="1"/>
</dbReference>
<keyword evidence="5" id="KW-0493">Microtubule</keyword>
<name>A0AAW1P6H0_9CHLO</name>
<gene>
    <name evidence="7" type="ORF">WJX72_003710</name>
</gene>